<reference evidence="1 2" key="1">
    <citation type="submission" date="2017-08" db="EMBL/GenBank/DDBJ databases">
        <title>Halomonas alkalisoli sp. nov., isolated from saline alkaline soil.</title>
        <authorList>
            <person name="Wang D."/>
            <person name="Zhang G."/>
        </authorList>
    </citation>
    <scope>NUCLEOTIDE SEQUENCE [LARGE SCALE GENOMIC DNA]</scope>
    <source>
        <strain evidence="1 2">WRN001</strain>
    </source>
</reference>
<dbReference type="EMBL" id="NSKB01000009">
    <property type="protein sequence ID" value="PAU74690.1"/>
    <property type="molecule type" value="Genomic_DNA"/>
</dbReference>
<dbReference type="RefSeq" id="WP_095622899.1">
    <property type="nucleotide sequence ID" value="NZ_NSKB01000009.1"/>
</dbReference>
<dbReference type="Proteomes" id="UP000217771">
    <property type="component" value="Unassembled WGS sequence"/>
</dbReference>
<dbReference type="OrthoDB" id="6238442at2"/>
<accession>A0A2A2EQ74</accession>
<gene>
    <name evidence="1" type="ORF">CK498_21450</name>
</gene>
<evidence type="ECO:0000313" key="2">
    <source>
        <dbReference type="Proteomes" id="UP000217771"/>
    </source>
</evidence>
<protein>
    <submittedName>
        <fullName evidence="1">Uncharacterized protein</fullName>
    </submittedName>
</protein>
<name>A0A2A2EQ74_9GAMM</name>
<evidence type="ECO:0000313" key="1">
    <source>
        <dbReference type="EMBL" id="PAU74690.1"/>
    </source>
</evidence>
<proteinExistence type="predicted"/>
<comment type="caution">
    <text evidence="1">The sequence shown here is derived from an EMBL/GenBank/DDBJ whole genome shotgun (WGS) entry which is preliminary data.</text>
</comment>
<sequence>MAITEGRISARDLLHDLIPKLKATERFVDETLQMMIDQAPPGEERSRREHQQQEFQLNLTMIRMNLGHLLQRYAPLIEELREPDGLPTGPMLELDEHERVALNSARELYAQTQAIQAR</sequence>
<keyword evidence="2" id="KW-1185">Reference proteome</keyword>
<dbReference type="AlphaFoldDB" id="A0A2A2EQ74"/>
<organism evidence="1 2">
    <name type="scientific">Halomonas salipaludis</name>
    <dbReference type="NCBI Taxonomy" id="2032625"/>
    <lineage>
        <taxon>Bacteria</taxon>
        <taxon>Pseudomonadati</taxon>
        <taxon>Pseudomonadota</taxon>
        <taxon>Gammaproteobacteria</taxon>
        <taxon>Oceanospirillales</taxon>
        <taxon>Halomonadaceae</taxon>
        <taxon>Halomonas</taxon>
    </lineage>
</organism>